<organism evidence="2">
    <name type="scientific">Selaginella moellendorffii</name>
    <name type="common">Spikemoss</name>
    <dbReference type="NCBI Taxonomy" id="88036"/>
    <lineage>
        <taxon>Eukaryota</taxon>
        <taxon>Viridiplantae</taxon>
        <taxon>Streptophyta</taxon>
        <taxon>Embryophyta</taxon>
        <taxon>Tracheophyta</taxon>
        <taxon>Lycopodiopsida</taxon>
        <taxon>Selaginellales</taxon>
        <taxon>Selaginellaceae</taxon>
        <taxon>Selaginella</taxon>
    </lineage>
</organism>
<dbReference type="HOGENOM" id="CLU_1838585_0_0_1"/>
<dbReference type="AlphaFoldDB" id="D8SAD0"/>
<dbReference type="InParanoid" id="D8SAD0"/>
<proteinExistence type="predicted"/>
<dbReference type="EMBL" id="GL377609">
    <property type="protein sequence ID" value="EFJ18731.1"/>
    <property type="molecule type" value="Genomic_DNA"/>
</dbReference>
<evidence type="ECO:0000313" key="1">
    <source>
        <dbReference type="EMBL" id="EFJ18731.1"/>
    </source>
</evidence>
<reference evidence="1 2" key="1">
    <citation type="journal article" date="2011" name="Science">
        <title>The Selaginella genome identifies genetic changes associated with the evolution of vascular plants.</title>
        <authorList>
            <person name="Banks J.A."/>
            <person name="Nishiyama T."/>
            <person name="Hasebe M."/>
            <person name="Bowman J.L."/>
            <person name="Gribskov M."/>
            <person name="dePamphilis C."/>
            <person name="Albert V.A."/>
            <person name="Aono N."/>
            <person name="Aoyama T."/>
            <person name="Ambrose B.A."/>
            <person name="Ashton N.W."/>
            <person name="Axtell M.J."/>
            <person name="Barker E."/>
            <person name="Barker M.S."/>
            <person name="Bennetzen J.L."/>
            <person name="Bonawitz N.D."/>
            <person name="Chapple C."/>
            <person name="Cheng C."/>
            <person name="Correa L.G."/>
            <person name="Dacre M."/>
            <person name="DeBarry J."/>
            <person name="Dreyer I."/>
            <person name="Elias M."/>
            <person name="Engstrom E.M."/>
            <person name="Estelle M."/>
            <person name="Feng L."/>
            <person name="Finet C."/>
            <person name="Floyd S.K."/>
            <person name="Frommer W.B."/>
            <person name="Fujita T."/>
            <person name="Gramzow L."/>
            <person name="Gutensohn M."/>
            <person name="Harholt J."/>
            <person name="Hattori M."/>
            <person name="Heyl A."/>
            <person name="Hirai T."/>
            <person name="Hiwatashi Y."/>
            <person name="Ishikawa M."/>
            <person name="Iwata M."/>
            <person name="Karol K.G."/>
            <person name="Koehler B."/>
            <person name="Kolukisaoglu U."/>
            <person name="Kubo M."/>
            <person name="Kurata T."/>
            <person name="Lalonde S."/>
            <person name="Li K."/>
            <person name="Li Y."/>
            <person name="Litt A."/>
            <person name="Lyons E."/>
            <person name="Manning G."/>
            <person name="Maruyama T."/>
            <person name="Michael T.P."/>
            <person name="Mikami K."/>
            <person name="Miyazaki S."/>
            <person name="Morinaga S."/>
            <person name="Murata T."/>
            <person name="Mueller-Roeber B."/>
            <person name="Nelson D.R."/>
            <person name="Obara M."/>
            <person name="Oguri Y."/>
            <person name="Olmstead R.G."/>
            <person name="Onodera N."/>
            <person name="Petersen B.L."/>
            <person name="Pils B."/>
            <person name="Prigge M."/>
            <person name="Rensing S.A."/>
            <person name="Riano-Pachon D.M."/>
            <person name="Roberts A.W."/>
            <person name="Sato Y."/>
            <person name="Scheller H.V."/>
            <person name="Schulz B."/>
            <person name="Schulz C."/>
            <person name="Shakirov E.V."/>
            <person name="Shibagaki N."/>
            <person name="Shinohara N."/>
            <person name="Shippen D.E."/>
            <person name="Soerensen I."/>
            <person name="Sotooka R."/>
            <person name="Sugimoto N."/>
            <person name="Sugita M."/>
            <person name="Sumikawa N."/>
            <person name="Tanurdzic M."/>
            <person name="Theissen G."/>
            <person name="Ulvskov P."/>
            <person name="Wakazuki S."/>
            <person name="Weng J.K."/>
            <person name="Willats W.W."/>
            <person name="Wipf D."/>
            <person name="Wolf P.G."/>
            <person name="Yang L."/>
            <person name="Zimmer A.D."/>
            <person name="Zhu Q."/>
            <person name="Mitros T."/>
            <person name="Hellsten U."/>
            <person name="Loque D."/>
            <person name="Otillar R."/>
            <person name="Salamov A."/>
            <person name="Schmutz J."/>
            <person name="Shapiro H."/>
            <person name="Lindquist E."/>
            <person name="Lucas S."/>
            <person name="Rokhsar D."/>
            <person name="Grigoriev I.V."/>
        </authorList>
    </citation>
    <scope>NUCLEOTIDE SEQUENCE [LARGE SCALE GENOMIC DNA]</scope>
</reference>
<dbReference type="KEGG" id="smo:SELMODRAFT_420042"/>
<name>D8SAD0_SELML</name>
<dbReference type="Gramene" id="EFJ18731">
    <property type="protein sequence ID" value="EFJ18731"/>
    <property type="gene ID" value="SELMODRAFT_420042"/>
</dbReference>
<accession>D8SAD0</accession>
<protein>
    <submittedName>
        <fullName evidence="1">Uncharacterized protein</fullName>
    </submittedName>
</protein>
<gene>
    <name evidence="1" type="ORF">SELMODRAFT_420042</name>
</gene>
<keyword evidence="2" id="KW-1185">Reference proteome</keyword>
<dbReference type="Proteomes" id="UP000001514">
    <property type="component" value="Unassembled WGS sequence"/>
</dbReference>
<sequence>MEAIARQMMEAMVKNYKGDFIIGKVAMIDELSGREYYLLSYTAKDLPVPYEGSVATHGKFFPRDAKGVRALIVFIVDEDNDEAMDVRAERVSEDGQVLEAVRNFWSPDVDWQTLCVWQEHYDRAEAMIDDSIKRGEILLC</sequence>
<evidence type="ECO:0000313" key="2">
    <source>
        <dbReference type="Proteomes" id="UP000001514"/>
    </source>
</evidence>